<dbReference type="EMBL" id="JACGWL010000001">
    <property type="protein sequence ID" value="KAK4410796.1"/>
    <property type="molecule type" value="Genomic_DNA"/>
</dbReference>
<name>A0AAE2C6G9_9LAMI</name>
<protein>
    <submittedName>
        <fullName evidence="1">Uncharacterized protein</fullName>
    </submittedName>
</protein>
<accession>A0AAE2C6G9</accession>
<reference evidence="1" key="2">
    <citation type="journal article" date="2024" name="Plant">
        <title>Genomic evolution and insights into agronomic trait innovations of Sesamum species.</title>
        <authorList>
            <person name="Miao H."/>
            <person name="Wang L."/>
            <person name="Qu L."/>
            <person name="Liu H."/>
            <person name="Sun Y."/>
            <person name="Le M."/>
            <person name="Wang Q."/>
            <person name="Wei S."/>
            <person name="Zheng Y."/>
            <person name="Lin W."/>
            <person name="Duan Y."/>
            <person name="Cao H."/>
            <person name="Xiong S."/>
            <person name="Wang X."/>
            <person name="Wei L."/>
            <person name="Li C."/>
            <person name="Ma Q."/>
            <person name="Ju M."/>
            <person name="Zhao R."/>
            <person name="Li G."/>
            <person name="Mu C."/>
            <person name="Tian Q."/>
            <person name="Mei H."/>
            <person name="Zhang T."/>
            <person name="Gao T."/>
            <person name="Zhang H."/>
        </authorList>
    </citation>
    <scope>NUCLEOTIDE SEQUENCE</scope>
    <source>
        <strain evidence="1">K16</strain>
    </source>
</reference>
<sequence>MRKSPLKLGRNSFKKPTRSRRICRILETHSRNRQEVEKYVERNLSESVCEGNPFPHGEDVESDDDAALVNDNFFERIDVALDQLRKKDKESGGRMTKVDDDQETGFRWFMRRGSRNCCWGKFWGLDFVDKPDSNGEPVEFLPIEVRPLKLAEDLRELNQFLDCIFCHLDCISVYLCLPLGARL</sequence>
<organism evidence="1 2">
    <name type="scientific">Sesamum angolense</name>
    <dbReference type="NCBI Taxonomy" id="2727404"/>
    <lineage>
        <taxon>Eukaryota</taxon>
        <taxon>Viridiplantae</taxon>
        <taxon>Streptophyta</taxon>
        <taxon>Embryophyta</taxon>
        <taxon>Tracheophyta</taxon>
        <taxon>Spermatophyta</taxon>
        <taxon>Magnoliopsida</taxon>
        <taxon>eudicotyledons</taxon>
        <taxon>Gunneridae</taxon>
        <taxon>Pentapetalae</taxon>
        <taxon>asterids</taxon>
        <taxon>lamiids</taxon>
        <taxon>Lamiales</taxon>
        <taxon>Pedaliaceae</taxon>
        <taxon>Sesamum</taxon>
    </lineage>
</organism>
<gene>
    <name evidence="1" type="ORF">Sango_0152600</name>
</gene>
<comment type="caution">
    <text evidence="1">The sequence shown here is derived from an EMBL/GenBank/DDBJ whole genome shotgun (WGS) entry which is preliminary data.</text>
</comment>
<reference evidence="1" key="1">
    <citation type="submission" date="2020-06" db="EMBL/GenBank/DDBJ databases">
        <authorList>
            <person name="Li T."/>
            <person name="Hu X."/>
            <person name="Zhang T."/>
            <person name="Song X."/>
            <person name="Zhang H."/>
            <person name="Dai N."/>
            <person name="Sheng W."/>
            <person name="Hou X."/>
            <person name="Wei L."/>
        </authorList>
    </citation>
    <scope>NUCLEOTIDE SEQUENCE</scope>
    <source>
        <strain evidence="1">K16</strain>
        <tissue evidence="1">Leaf</tissue>
    </source>
</reference>
<evidence type="ECO:0000313" key="1">
    <source>
        <dbReference type="EMBL" id="KAK4410796.1"/>
    </source>
</evidence>
<dbReference type="AlphaFoldDB" id="A0AAE2C6G9"/>
<evidence type="ECO:0000313" key="2">
    <source>
        <dbReference type="Proteomes" id="UP001289374"/>
    </source>
</evidence>
<dbReference type="Proteomes" id="UP001289374">
    <property type="component" value="Unassembled WGS sequence"/>
</dbReference>
<proteinExistence type="predicted"/>
<keyword evidence="2" id="KW-1185">Reference proteome</keyword>